<reference evidence="1 2" key="1">
    <citation type="submission" date="2015-01" db="EMBL/GenBank/DDBJ databases">
        <title>Evolution of Trichinella species and genotypes.</title>
        <authorList>
            <person name="Korhonen P.K."/>
            <person name="Edoardo P."/>
            <person name="Giuseppe L.R."/>
            <person name="Gasser R.B."/>
        </authorList>
    </citation>
    <scope>NUCLEOTIDE SEQUENCE [LARGE SCALE GENOMIC DNA]</scope>
    <source>
        <strain evidence="1">ISS13</strain>
    </source>
</reference>
<dbReference type="AlphaFoldDB" id="A0A0V1DYJ3"/>
<protein>
    <submittedName>
        <fullName evidence="1">Uncharacterized protein</fullName>
    </submittedName>
</protein>
<dbReference type="Proteomes" id="UP000054632">
    <property type="component" value="Unassembled WGS sequence"/>
</dbReference>
<evidence type="ECO:0000313" key="2">
    <source>
        <dbReference type="Proteomes" id="UP000054632"/>
    </source>
</evidence>
<evidence type="ECO:0000313" key="1">
    <source>
        <dbReference type="EMBL" id="KRY66621.1"/>
    </source>
</evidence>
<organism evidence="1 2">
    <name type="scientific">Trichinella pseudospiralis</name>
    <name type="common">Parasitic roundworm</name>
    <dbReference type="NCBI Taxonomy" id="6337"/>
    <lineage>
        <taxon>Eukaryota</taxon>
        <taxon>Metazoa</taxon>
        <taxon>Ecdysozoa</taxon>
        <taxon>Nematoda</taxon>
        <taxon>Enoplea</taxon>
        <taxon>Dorylaimia</taxon>
        <taxon>Trichinellida</taxon>
        <taxon>Trichinellidae</taxon>
        <taxon>Trichinella</taxon>
    </lineage>
</organism>
<feature type="non-terminal residue" evidence="1">
    <location>
        <position position="1"/>
    </location>
</feature>
<dbReference type="EMBL" id="JYDR01000163">
    <property type="protein sequence ID" value="KRY66621.1"/>
    <property type="molecule type" value="Genomic_DNA"/>
</dbReference>
<accession>A0A0V1DYJ3</accession>
<comment type="caution">
    <text evidence="1">The sequence shown here is derived from an EMBL/GenBank/DDBJ whole genome shotgun (WGS) entry which is preliminary data.</text>
</comment>
<name>A0A0V1DYJ3_TRIPS</name>
<sequence length="95" mass="11097">LFNRSIWSCGNCTVEHLSGQHLTNLFARNDRWPIMCIFVCSSCQTADHNRPHFIHRLNLFLPIKQVFKQSTSEWTFPSSSSFSSVLHNQLFVRKN</sequence>
<proteinExistence type="predicted"/>
<gene>
    <name evidence="1" type="ORF">T4A_13395</name>
</gene>